<dbReference type="Proteomes" id="UP000185783">
    <property type="component" value="Unassembled WGS sequence"/>
</dbReference>
<dbReference type="InterPro" id="IPR050813">
    <property type="entry name" value="Sigma-70_Factor"/>
</dbReference>
<dbReference type="PANTHER" id="PTHR30376:SF3">
    <property type="entry name" value="RNA POLYMERASE SIGMA FACTOR RPOH"/>
    <property type="match status" value="1"/>
</dbReference>
<dbReference type="Gene3D" id="1.20.140.160">
    <property type="match status" value="1"/>
</dbReference>
<protein>
    <submittedName>
        <fullName evidence="8">RNA polymerase subunit sigma-70</fullName>
    </submittedName>
</protein>
<proteinExistence type="inferred from homology"/>
<dbReference type="NCBIfam" id="NF005143">
    <property type="entry name" value="PRK06596.1"/>
    <property type="match status" value="1"/>
</dbReference>
<evidence type="ECO:0000256" key="5">
    <source>
        <dbReference type="ARBA" id="ARBA00023163"/>
    </source>
</evidence>
<dbReference type="GO" id="GO:0016987">
    <property type="term" value="F:sigma factor activity"/>
    <property type="evidence" value="ECO:0007669"/>
    <property type="project" value="UniProtKB-KW"/>
</dbReference>
<dbReference type="GO" id="GO:0003677">
    <property type="term" value="F:DNA binding"/>
    <property type="evidence" value="ECO:0007669"/>
    <property type="project" value="UniProtKB-KW"/>
</dbReference>
<keyword evidence="3" id="KW-0731">Sigma factor</keyword>
<evidence type="ECO:0000256" key="1">
    <source>
        <dbReference type="ARBA" id="ARBA00007788"/>
    </source>
</evidence>
<comment type="caution">
    <text evidence="8">The sequence shown here is derived from an EMBL/GenBank/DDBJ whole genome shotgun (WGS) entry which is preliminary data.</text>
</comment>
<dbReference type="STRING" id="197461.A3843_10115"/>
<name>A0A1U7JH97_9HYPH</name>
<keyword evidence="4" id="KW-0238">DNA-binding</keyword>
<organism evidence="8 9">
    <name type="scientific">Pseudovibrio exalbescens</name>
    <dbReference type="NCBI Taxonomy" id="197461"/>
    <lineage>
        <taxon>Bacteria</taxon>
        <taxon>Pseudomonadati</taxon>
        <taxon>Pseudomonadota</taxon>
        <taxon>Alphaproteobacteria</taxon>
        <taxon>Hyphomicrobiales</taxon>
        <taxon>Stappiaceae</taxon>
        <taxon>Pseudovibrio</taxon>
    </lineage>
</organism>
<evidence type="ECO:0000256" key="4">
    <source>
        <dbReference type="ARBA" id="ARBA00023125"/>
    </source>
</evidence>
<dbReference type="CDD" id="cd06171">
    <property type="entry name" value="Sigma70_r4"/>
    <property type="match status" value="1"/>
</dbReference>
<feature type="domain" description="RNA polymerase sigma-70 region 4" evidence="7">
    <location>
        <begin position="224"/>
        <end position="275"/>
    </location>
</feature>
<dbReference type="RefSeq" id="WP_028481259.1">
    <property type="nucleotide sequence ID" value="NZ_LVVZ01000015.1"/>
</dbReference>
<dbReference type="SUPFAM" id="SSF88659">
    <property type="entry name" value="Sigma3 and sigma4 domains of RNA polymerase sigma factors"/>
    <property type="match status" value="1"/>
</dbReference>
<evidence type="ECO:0000259" key="7">
    <source>
        <dbReference type="Pfam" id="PF04545"/>
    </source>
</evidence>
<dbReference type="NCBIfam" id="NF005693">
    <property type="entry name" value="PRK07500.1"/>
    <property type="match status" value="1"/>
</dbReference>
<evidence type="ECO:0000313" key="8">
    <source>
        <dbReference type="EMBL" id="OKL44126.1"/>
    </source>
</evidence>
<feature type="domain" description="RNA polymerase sigma-70 region 2" evidence="6">
    <location>
        <begin position="48"/>
        <end position="113"/>
    </location>
</feature>
<dbReference type="InterPro" id="IPR000943">
    <property type="entry name" value="RNA_pol_sigma70"/>
</dbReference>
<reference evidence="8 9" key="1">
    <citation type="submission" date="2016-03" db="EMBL/GenBank/DDBJ databases">
        <title>Genome sequence of Nesiotobacter sp. nov., a moderately halophilic alphaproteobacterium isolated from the Yellow Sea, China.</title>
        <authorList>
            <person name="Zhang G."/>
            <person name="Zhang R."/>
        </authorList>
    </citation>
    <scope>NUCLEOTIDE SEQUENCE [LARGE SCALE GENOMIC DNA]</scope>
    <source>
        <strain evidence="8 9">WB1-6</strain>
    </source>
</reference>
<evidence type="ECO:0000313" key="9">
    <source>
        <dbReference type="Proteomes" id="UP000185783"/>
    </source>
</evidence>
<dbReference type="InterPro" id="IPR013324">
    <property type="entry name" value="RNA_pol_sigma_r3/r4-like"/>
</dbReference>
<comment type="similarity">
    <text evidence="1">Belongs to the sigma-70 factor family.</text>
</comment>
<dbReference type="InterPro" id="IPR007627">
    <property type="entry name" value="RNA_pol_sigma70_r2"/>
</dbReference>
<gene>
    <name evidence="8" type="ORF">A3843_10115</name>
</gene>
<evidence type="ECO:0000256" key="2">
    <source>
        <dbReference type="ARBA" id="ARBA00023015"/>
    </source>
</evidence>
<dbReference type="SUPFAM" id="SSF88946">
    <property type="entry name" value="Sigma2 domain of RNA polymerase sigma factors"/>
    <property type="match status" value="1"/>
</dbReference>
<dbReference type="InterPro" id="IPR007630">
    <property type="entry name" value="RNA_pol_sigma70_r4"/>
</dbReference>
<keyword evidence="5" id="KW-0804">Transcription</keyword>
<dbReference type="GO" id="GO:0006352">
    <property type="term" value="P:DNA-templated transcription initiation"/>
    <property type="evidence" value="ECO:0007669"/>
    <property type="project" value="InterPro"/>
</dbReference>
<dbReference type="Gene3D" id="1.20.120.1810">
    <property type="match status" value="1"/>
</dbReference>
<dbReference type="AlphaFoldDB" id="A0A1U7JH97"/>
<dbReference type="PRINTS" id="PR00046">
    <property type="entry name" value="SIGMA70FCT"/>
</dbReference>
<dbReference type="PANTHER" id="PTHR30376">
    <property type="entry name" value="SIGMA FACTOR RPOH HEAT SHOCK RELATED"/>
    <property type="match status" value="1"/>
</dbReference>
<dbReference type="PIRSF" id="PIRSF000770">
    <property type="entry name" value="RNA_pol_sigma-SigE/K"/>
    <property type="match status" value="1"/>
</dbReference>
<dbReference type="Pfam" id="PF04545">
    <property type="entry name" value="Sigma70_r4"/>
    <property type="match status" value="1"/>
</dbReference>
<keyword evidence="9" id="KW-1185">Reference proteome</keyword>
<keyword evidence="2" id="KW-0805">Transcription regulation</keyword>
<dbReference type="InterPro" id="IPR013325">
    <property type="entry name" value="RNA_pol_sigma_r2"/>
</dbReference>
<sequence>MVDYQGYSNQILEVARRAPYLTREEELDLAKRWRDKQDAQALERLTLAHLRLVLSQAMKFRSFGLPLADMAQEGQIGLMEAAARFDPDREVRFSTYASWWIKASIQDYILRNWSIVRGGTSSVQKRLFFSVRRLHLEIARQHPDFSDVEVKSKIAEKLGVSAKDVERMSSHLSGPDTSLNAPISEADDGVAEKIDLLMDTAPQPDDIASEQIDMDRKRNWLADAMKSLNQRELMILKKRRLADETMTLEALGQAMGISKERVRQIESAALKKLRAHLEEQEPRLLPAQ</sequence>
<dbReference type="NCBIfam" id="TIGR02937">
    <property type="entry name" value="sigma70-ECF"/>
    <property type="match status" value="1"/>
</dbReference>
<evidence type="ECO:0000259" key="6">
    <source>
        <dbReference type="Pfam" id="PF04542"/>
    </source>
</evidence>
<dbReference type="InterPro" id="IPR014284">
    <property type="entry name" value="RNA_pol_sigma-70_dom"/>
</dbReference>
<dbReference type="Pfam" id="PF04542">
    <property type="entry name" value="Sigma70_r2"/>
    <property type="match status" value="1"/>
</dbReference>
<evidence type="ECO:0000256" key="3">
    <source>
        <dbReference type="ARBA" id="ARBA00023082"/>
    </source>
</evidence>
<accession>A0A1U7JH97</accession>
<dbReference type="EMBL" id="LVVZ01000015">
    <property type="protein sequence ID" value="OKL44126.1"/>
    <property type="molecule type" value="Genomic_DNA"/>
</dbReference>